<evidence type="ECO:0000256" key="1">
    <source>
        <dbReference type="SAM" id="Phobius"/>
    </source>
</evidence>
<evidence type="ECO:0000313" key="3">
    <source>
        <dbReference type="EMBL" id="MFC3934633.1"/>
    </source>
</evidence>
<evidence type="ECO:0000256" key="2">
    <source>
        <dbReference type="SAM" id="SignalP"/>
    </source>
</evidence>
<feature type="transmembrane region" description="Helical" evidence="1">
    <location>
        <begin position="91"/>
        <end position="112"/>
    </location>
</feature>
<evidence type="ECO:0008006" key="5">
    <source>
        <dbReference type="Google" id="ProtNLM"/>
    </source>
</evidence>
<gene>
    <name evidence="3" type="ORF">ACFOW3_08340</name>
</gene>
<evidence type="ECO:0000313" key="4">
    <source>
        <dbReference type="Proteomes" id="UP001595693"/>
    </source>
</evidence>
<keyword evidence="1" id="KW-0472">Membrane</keyword>
<protein>
    <recommendedName>
        <fullName evidence="5">Carboxypeptidase regulatory-like domain-containing protein</fullName>
    </recommendedName>
</protein>
<keyword evidence="1" id="KW-1133">Transmembrane helix</keyword>
<keyword evidence="4" id="KW-1185">Reference proteome</keyword>
<proteinExistence type="predicted"/>
<name>A0ABV8D8C9_9BURK</name>
<feature type="transmembrane region" description="Helical" evidence="1">
    <location>
        <begin position="44"/>
        <end position="62"/>
    </location>
</feature>
<comment type="caution">
    <text evidence="3">The sequence shown here is derived from an EMBL/GenBank/DDBJ whole genome shotgun (WGS) entry which is preliminary data.</text>
</comment>
<sequence length="262" mass="28731">MHKQLLLFIAALTFSATARAEASLADLIFMMPKLVLMGIYNELARPWLLAGLWGAAILFWLVRAITGRDAVGELLDTFTYPRKPWINTSSYGAMALLAMATLLYVLVGYALWGAPQRYGGPSFPQHSAQPSKGPVVKHTLPYPYGKSPDNRRGEWPKSSGRLLGQPYLAAGGDTLITLNNPGDEGLWVRLCAADANPCSPLRQAYLSPRGGYTLDRVDEGKYRVIFTQTSGKNLSGSTRAFSVTGDRRGSFNMPLKEFDTKP</sequence>
<feature type="chain" id="PRO_5045180415" description="Carboxypeptidase regulatory-like domain-containing protein" evidence="2">
    <location>
        <begin position="21"/>
        <end position="262"/>
    </location>
</feature>
<feature type="signal peptide" evidence="2">
    <location>
        <begin position="1"/>
        <end position="20"/>
    </location>
</feature>
<dbReference type="Proteomes" id="UP001595693">
    <property type="component" value="Unassembled WGS sequence"/>
</dbReference>
<organism evidence="3 4">
    <name type="scientific">Acidovorax facilis</name>
    <dbReference type="NCBI Taxonomy" id="12917"/>
    <lineage>
        <taxon>Bacteria</taxon>
        <taxon>Pseudomonadati</taxon>
        <taxon>Pseudomonadota</taxon>
        <taxon>Betaproteobacteria</taxon>
        <taxon>Burkholderiales</taxon>
        <taxon>Comamonadaceae</taxon>
        <taxon>Acidovorax</taxon>
    </lineage>
</organism>
<dbReference type="EMBL" id="JBHSAJ010000022">
    <property type="protein sequence ID" value="MFC3934633.1"/>
    <property type="molecule type" value="Genomic_DNA"/>
</dbReference>
<keyword evidence="2" id="KW-0732">Signal</keyword>
<dbReference type="RefSeq" id="WP_156358675.1">
    <property type="nucleotide sequence ID" value="NZ_JAMXAX010000149.1"/>
</dbReference>
<keyword evidence="1" id="KW-0812">Transmembrane</keyword>
<accession>A0ABV8D8C9</accession>
<reference evidence="4" key="1">
    <citation type="journal article" date="2019" name="Int. J. Syst. Evol. Microbiol.">
        <title>The Global Catalogue of Microorganisms (GCM) 10K type strain sequencing project: providing services to taxonomists for standard genome sequencing and annotation.</title>
        <authorList>
            <consortium name="The Broad Institute Genomics Platform"/>
            <consortium name="The Broad Institute Genome Sequencing Center for Infectious Disease"/>
            <person name="Wu L."/>
            <person name="Ma J."/>
        </authorList>
    </citation>
    <scope>NUCLEOTIDE SEQUENCE [LARGE SCALE GENOMIC DNA]</scope>
    <source>
        <strain evidence="4">CCUG 2113</strain>
    </source>
</reference>